<sequence>MRYTDTMTTMWKHLISVGFTPEGTAGLMGNLYAESGCNPMLVERLCLKRLREAGQVYDDASYTAGVDSGAISRSAFLSPLGKHYGYGLAQWTTSARKAALYDLCKQRRVSISDLRTQLDYLCMELRESFQKVNRVLRVTRSIKEASDIVLLRFEAPADAQAQRGKRLSYSQETYNHYYYKEGTHIMISNCGHDEHGRYSGGQSGDQTGKEWAEIPWYNRPWTHVIRFKEPRQRQYIAALAREAAGNDRIGYDQNQRTTFWQELKVSGYHPAQIRKPCESDCSAGVAAICKAVGYLIGDEKMQQISPDMYTGNEVAVLRRAGAEILTEAKYLRSDKYLYAGDILLCERHHTAICITDGEKVQTPYYTVGWHEDEKGWWYADTTKTYYADRWALIKGRWYLFGSDGYMLTGIQERDGRLYYLTETGPCKGACCRTDESGAIMVWDV</sequence>
<evidence type="ECO:0008006" key="6">
    <source>
        <dbReference type="Google" id="ProtNLM"/>
    </source>
</evidence>
<protein>
    <recommendedName>
        <fullName evidence="6">Phage tail lysozyme domain-containing protein</fullName>
    </recommendedName>
</protein>
<feature type="domain" description="Endolysin-like" evidence="3">
    <location>
        <begin position="187"/>
        <end position="359"/>
    </location>
</feature>
<dbReference type="Gene3D" id="2.10.270.10">
    <property type="entry name" value="Cholin Binding"/>
    <property type="match status" value="1"/>
</dbReference>
<evidence type="ECO:0000259" key="3">
    <source>
        <dbReference type="Pfam" id="PF25309"/>
    </source>
</evidence>
<keyword evidence="1" id="KW-0677">Repeat</keyword>
<gene>
    <name evidence="4" type="ORF">J2S20_002332</name>
</gene>
<evidence type="ECO:0000256" key="1">
    <source>
        <dbReference type="ARBA" id="ARBA00022737"/>
    </source>
</evidence>
<dbReference type="Proteomes" id="UP001241537">
    <property type="component" value="Unassembled WGS sequence"/>
</dbReference>
<name>A0AAE4AMZ6_9FIRM</name>
<accession>A0AAE4AMZ6</accession>
<dbReference type="SUPFAM" id="SSF69360">
    <property type="entry name" value="Cell wall binding repeat"/>
    <property type="match status" value="1"/>
</dbReference>
<dbReference type="InterPro" id="IPR018337">
    <property type="entry name" value="Cell_wall/Cho-bd_repeat"/>
</dbReference>
<evidence type="ECO:0000259" key="2">
    <source>
        <dbReference type="Pfam" id="PF18013"/>
    </source>
</evidence>
<proteinExistence type="predicted"/>
<comment type="caution">
    <text evidence="4">The sequence shown here is derived from an EMBL/GenBank/DDBJ whole genome shotgun (WGS) entry which is preliminary data.</text>
</comment>
<reference evidence="4" key="1">
    <citation type="submission" date="2023-07" db="EMBL/GenBank/DDBJ databases">
        <title>Genomic Encyclopedia of Type Strains, Phase IV (KMG-IV): sequencing the most valuable type-strain genomes for metagenomic binning, comparative biology and taxonomic classification.</title>
        <authorList>
            <person name="Goeker M."/>
        </authorList>
    </citation>
    <scope>NUCLEOTIDE SEQUENCE</scope>
    <source>
        <strain evidence="4">DSM 19659</strain>
    </source>
</reference>
<evidence type="ECO:0000313" key="4">
    <source>
        <dbReference type="EMBL" id="MDQ0153611.1"/>
    </source>
</evidence>
<dbReference type="RefSeq" id="WP_307255495.1">
    <property type="nucleotide sequence ID" value="NZ_JAUSTO010000025.1"/>
</dbReference>
<organism evidence="4 5">
    <name type="scientific">Moryella indoligenes</name>
    <dbReference type="NCBI Taxonomy" id="371674"/>
    <lineage>
        <taxon>Bacteria</taxon>
        <taxon>Bacillati</taxon>
        <taxon>Bacillota</taxon>
        <taxon>Clostridia</taxon>
        <taxon>Lachnospirales</taxon>
        <taxon>Lachnospiraceae</taxon>
        <taxon>Moryella</taxon>
    </lineage>
</organism>
<feature type="domain" description="Phage tail lysozyme" evidence="2">
    <location>
        <begin position="6"/>
        <end position="177"/>
    </location>
</feature>
<keyword evidence="5" id="KW-1185">Reference proteome</keyword>
<dbReference type="InterPro" id="IPR057370">
    <property type="entry name" value="ELLD"/>
</dbReference>
<dbReference type="AlphaFoldDB" id="A0AAE4AMZ6"/>
<dbReference type="Gene3D" id="1.10.530.10">
    <property type="match status" value="1"/>
</dbReference>
<dbReference type="InterPro" id="IPR041219">
    <property type="entry name" value="Phage_lysozyme2"/>
</dbReference>
<dbReference type="EMBL" id="JAUSTO010000025">
    <property type="protein sequence ID" value="MDQ0153611.1"/>
    <property type="molecule type" value="Genomic_DNA"/>
</dbReference>
<dbReference type="Pfam" id="PF19127">
    <property type="entry name" value="Choline_bind_3"/>
    <property type="match status" value="1"/>
</dbReference>
<dbReference type="Pfam" id="PF18013">
    <property type="entry name" value="Phage_lysozyme2"/>
    <property type="match status" value="1"/>
</dbReference>
<evidence type="ECO:0000313" key="5">
    <source>
        <dbReference type="Proteomes" id="UP001241537"/>
    </source>
</evidence>
<dbReference type="Pfam" id="PF25309">
    <property type="entry name" value="ELLD"/>
    <property type="match status" value="1"/>
</dbReference>